<dbReference type="AlphaFoldDB" id="A0A163IZZ8"/>
<feature type="compositionally biased region" description="Low complexity" evidence="1">
    <location>
        <begin position="156"/>
        <end position="171"/>
    </location>
</feature>
<dbReference type="InParanoid" id="A0A163IZZ8"/>
<keyword evidence="3" id="KW-1185">Reference proteome</keyword>
<sequence>MTSTLRLSSTKWRPAITTTCSLPRHTFLPQQRSMATIQTTTDVASASYHFKKQKHLPYFLEYLMWVVFGSECLHLIWIKSDYKEYKERTQHKIALFKDLLALLESNSPVPESLREEIRMVMRDEKFNKQLYQDSDVEDDYLEKLIAASEEADRAKTTPPSSSTSSDTIQPSIDDHTKAAPTDKEVKKPKFII</sequence>
<dbReference type="OrthoDB" id="2253354at2759"/>
<feature type="region of interest" description="Disordered" evidence="1">
    <location>
        <begin position="149"/>
        <end position="192"/>
    </location>
</feature>
<accession>A0A163IZZ8</accession>
<gene>
    <name evidence="2" type="primary">ABSGL_04286.1 scaffold 5264</name>
</gene>
<evidence type="ECO:0000256" key="1">
    <source>
        <dbReference type="SAM" id="MobiDB-lite"/>
    </source>
</evidence>
<proteinExistence type="predicted"/>
<dbReference type="OMA" id="RSMATIQ"/>
<name>A0A163IZZ8_ABSGL</name>
<dbReference type="Proteomes" id="UP000078561">
    <property type="component" value="Unassembled WGS sequence"/>
</dbReference>
<dbReference type="EMBL" id="LT552303">
    <property type="protein sequence ID" value="SAL98730.1"/>
    <property type="molecule type" value="Genomic_DNA"/>
</dbReference>
<feature type="compositionally biased region" description="Basic and acidic residues" evidence="1">
    <location>
        <begin position="172"/>
        <end position="192"/>
    </location>
</feature>
<reference evidence="2" key="1">
    <citation type="submission" date="2016-04" db="EMBL/GenBank/DDBJ databases">
        <authorList>
            <person name="Evans L.H."/>
            <person name="Alamgir A."/>
            <person name="Owens N."/>
            <person name="Weber N.D."/>
            <person name="Virtaneva K."/>
            <person name="Barbian K."/>
            <person name="Babar A."/>
            <person name="Rosenke K."/>
        </authorList>
    </citation>
    <scope>NUCLEOTIDE SEQUENCE [LARGE SCALE GENOMIC DNA]</scope>
    <source>
        <strain evidence="2">CBS 101.48</strain>
    </source>
</reference>
<protein>
    <submittedName>
        <fullName evidence="2">Uncharacterized protein</fullName>
    </submittedName>
</protein>
<evidence type="ECO:0000313" key="3">
    <source>
        <dbReference type="Proteomes" id="UP000078561"/>
    </source>
</evidence>
<evidence type="ECO:0000313" key="2">
    <source>
        <dbReference type="EMBL" id="SAL98730.1"/>
    </source>
</evidence>
<organism evidence="2">
    <name type="scientific">Absidia glauca</name>
    <name type="common">Pin mould</name>
    <dbReference type="NCBI Taxonomy" id="4829"/>
    <lineage>
        <taxon>Eukaryota</taxon>
        <taxon>Fungi</taxon>
        <taxon>Fungi incertae sedis</taxon>
        <taxon>Mucoromycota</taxon>
        <taxon>Mucoromycotina</taxon>
        <taxon>Mucoromycetes</taxon>
        <taxon>Mucorales</taxon>
        <taxon>Cunninghamellaceae</taxon>
        <taxon>Absidia</taxon>
    </lineage>
</organism>